<organism evidence="1 2">
    <name type="scientific">Pluteus cervinus</name>
    <dbReference type="NCBI Taxonomy" id="181527"/>
    <lineage>
        <taxon>Eukaryota</taxon>
        <taxon>Fungi</taxon>
        <taxon>Dikarya</taxon>
        <taxon>Basidiomycota</taxon>
        <taxon>Agaricomycotina</taxon>
        <taxon>Agaricomycetes</taxon>
        <taxon>Agaricomycetidae</taxon>
        <taxon>Agaricales</taxon>
        <taxon>Pluteineae</taxon>
        <taxon>Pluteaceae</taxon>
        <taxon>Pluteus</taxon>
    </lineage>
</organism>
<accession>A0ACD3B0I2</accession>
<sequence>MCFSQFTSLIRSHSTSTRREKADPELYNFLTRSRSRSQSKPSLSLPSRSSPVPELPENGQPLQSHPSENQLRPPSPGTKPPTRGQSRPLSSTTTATNTTITPSTPRAKRQPPTSAPVRPLPANEKSGHSPPVPTKNGIKKQKKHSLFGISLPNSRKSSASNSRPVSPSPAPPDEGAAPASDADQASITNGHDDTPRPNKFATTSISRARSTGPSANQNPIPSTSRAPLSTSSSASSRLDQFFRTQRLFSGKPASTSGKNPQRPTPSTARTTSPTLVSAPLKRIPSIQQQARLIKTPDPVTTSPSPMKLKKAETLPPLPKIVHTPATPVRPTTSPSARQKENDTTDSSQHFRPSAADEGNLVGIRMGASSSSATGKGKEKERETVGARSIRAGTSLSNRAGKHGSFDFERPGWLGSIVRSGSGGTVQTMTSATHSRSGESVGLVRDSMSVGPGMAGIGTLQREISLKRVSEEEERAKQKADQHNKHRKHQSLQPMPHQTADPVQASTSTSRTGKSSSLGKANGKRVLFSNGPSRLVGLSHGPFAFEPPVPSPTFSTGSVGSRNGDTTRKAKEAERRKEEERQRERDKKPRRDRAPVPVPAAPINPGYRSGTKGRSLDLGLGLAWAPSKVREDALLPSSTFFMKSLSGASTPAGRSPVGSFSSTHQRSNSGSGSKRRGFPSGIEEVDESGRTQGGKEVADDFRSVLDGDGYAAFKQYVHRFDAHDIPFDGPTGIVAQVEKLLNKAPSLASDERKQLLDKLLLVGIPELAFALVHATLCTPHLYTAYIRLY</sequence>
<proteinExistence type="predicted"/>
<dbReference type="Proteomes" id="UP000308600">
    <property type="component" value="Unassembled WGS sequence"/>
</dbReference>
<evidence type="ECO:0000313" key="1">
    <source>
        <dbReference type="EMBL" id="TFK71768.1"/>
    </source>
</evidence>
<protein>
    <submittedName>
        <fullName evidence="1">Uncharacterized protein</fullName>
    </submittedName>
</protein>
<evidence type="ECO:0000313" key="2">
    <source>
        <dbReference type="Proteomes" id="UP000308600"/>
    </source>
</evidence>
<name>A0ACD3B0I2_9AGAR</name>
<dbReference type="EMBL" id="ML208293">
    <property type="protein sequence ID" value="TFK71768.1"/>
    <property type="molecule type" value="Genomic_DNA"/>
</dbReference>
<gene>
    <name evidence="1" type="ORF">BDN72DRAFT_855951</name>
</gene>
<reference evidence="1 2" key="1">
    <citation type="journal article" date="2019" name="Nat. Ecol. Evol.">
        <title>Megaphylogeny resolves global patterns of mushroom evolution.</title>
        <authorList>
            <person name="Varga T."/>
            <person name="Krizsan K."/>
            <person name="Foldi C."/>
            <person name="Dima B."/>
            <person name="Sanchez-Garcia M."/>
            <person name="Sanchez-Ramirez S."/>
            <person name="Szollosi G.J."/>
            <person name="Szarkandi J.G."/>
            <person name="Papp V."/>
            <person name="Albert L."/>
            <person name="Andreopoulos W."/>
            <person name="Angelini C."/>
            <person name="Antonin V."/>
            <person name="Barry K.W."/>
            <person name="Bougher N.L."/>
            <person name="Buchanan P."/>
            <person name="Buyck B."/>
            <person name="Bense V."/>
            <person name="Catcheside P."/>
            <person name="Chovatia M."/>
            <person name="Cooper J."/>
            <person name="Damon W."/>
            <person name="Desjardin D."/>
            <person name="Finy P."/>
            <person name="Geml J."/>
            <person name="Haridas S."/>
            <person name="Hughes K."/>
            <person name="Justo A."/>
            <person name="Karasinski D."/>
            <person name="Kautmanova I."/>
            <person name="Kiss B."/>
            <person name="Kocsube S."/>
            <person name="Kotiranta H."/>
            <person name="LaButti K.M."/>
            <person name="Lechner B.E."/>
            <person name="Liimatainen K."/>
            <person name="Lipzen A."/>
            <person name="Lukacs Z."/>
            <person name="Mihaltcheva S."/>
            <person name="Morgado L.N."/>
            <person name="Niskanen T."/>
            <person name="Noordeloos M.E."/>
            <person name="Ohm R.A."/>
            <person name="Ortiz-Santana B."/>
            <person name="Ovrebo C."/>
            <person name="Racz N."/>
            <person name="Riley R."/>
            <person name="Savchenko A."/>
            <person name="Shiryaev A."/>
            <person name="Soop K."/>
            <person name="Spirin V."/>
            <person name="Szebenyi C."/>
            <person name="Tomsovsky M."/>
            <person name="Tulloss R.E."/>
            <person name="Uehling J."/>
            <person name="Grigoriev I.V."/>
            <person name="Vagvolgyi C."/>
            <person name="Papp T."/>
            <person name="Martin F.M."/>
            <person name="Miettinen O."/>
            <person name="Hibbett D.S."/>
            <person name="Nagy L.G."/>
        </authorList>
    </citation>
    <scope>NUCLEOTIDE SEQUENCE [LARGE SCALE GENOMIC DNA]</scope>
    <source>
        <strain evidence="1 2">NL-1719</strain>
    </source>
</reference>
<keyword evidence="2" id="KW-1185">Reference proteome</keyword>